<dbReference type="EMBL" id="JAVREX010000017">
    <property type="protein sequence ID" value="MDT0431878.1"/>
    <property type="molecule type" value="Genomic_DNA"/>
</dbReference>
<keyword evidence="3" id="KW-1185">Reference proteome</keyword>
<evidence type="ECO:0000259" key="1">
    <source>
        <dbReference type="Pfam" id="PF14062"/>
    </source>
</evidence>
<proteinExistence type="predicted"/>
<comment type="caution">
    <text evidence="2">The sequence shown here is derived from an EMBL/GenBank/DDBJ whole genome shotgun (WGS) entry which is preliminary data.</text>
</comment>
<dbReference type="RefSeq" id="WP_311660872.1">
    <property type="nucleotide sequence ID" value="NZ_JAVREX010000017.1"/>
</dbReference>
<protein>
    <submittedName>
        <fullName evidence="2">DUF4253 domain-containing protein</fullName>
    </submittedName>
</protein>
<evidence type="ECO:0000313" key="2">
    <source>
        <dbReference type="EMBL" id="MDT0431878.1"/>
    </source>
</evidence>
<organism evidence="2 3">
    <name type="scientific">Streptomyces salyersiae</name>
    <dbReference type="NCBI Taxonomy" id="3075530"/>
    <lineage>
        <taxon>Bacteria</taxon>
        <taxon>Bacillati</taxon>
        <taxon>Actinomycetota</taxon>
        <taxon>Actinomycetes</taxon>
        <taxon>Kitasatosporales</taxon>
        <taxon>Streptomycetaceae</taxon>
        <taxon>Streptomyces</taxon>
    </lineage>
</organism>
<dbReference type="InterPro" id="IPR025349">
    <property type="entry name" value="DUF4253"/>
</dbReference>
<reference evidence="3" key="1">
    <citation type="submission" date="2023-07" db="EMBL/GenBank/DDBJ databases">
        <title>30 novel species of actinomycetes from the DSMZ collection.</title>
        <authorList>
            <person name="Nouioui I."/>
        </authorList>
    </citation>
    <scope>NUCLEOTIDE SEQUENCE [LARGE SCALE GENOMIC DNA]</scope>
    <source>
        <strain evidence="3">DSM 41770</strain>
    </source>
</reference>
<feature type="domain" description="DUF4253" evidence="1">
    <location>
        <begin position="152"/>
        <end position="262"/>
    </location>
</feature>
<gene>
    <name evidence="2" type="ORF">RM649_30105</name>
</gene>
<sequence length="262" mass="28787">MATLPNSLPSLATSGLDLPSGTLVDVTADGPWHEPLLWHADEPVRPGAWRDLRTRARGLGLLPVLVDGGRRGLWPAGWELDPARTSCPGDHDAEEVLRGFWEDNADDELAAQDTAWPGLSPAPRGGTREDPDVLAGEIADMFAESPDGPRFRMGLVPARRSADIPASIGWRGPLNHENDVARLCAVLRSWEDRFDIRVLIIGFDTLVVSVGRPPTTPEEARGLAEEHFAFCPDTIDQSPPYGLDLYAERNLLSQSTWGFWWD</sequence>
<evidence type="ECO:0000313" key="3">
    <source>
        <dbReference type="Proteomes" id="UP001183777"/>
    </source>
</evidence>
<accession>A0ABU2RWF4</accession>
<name>A0ABU2RWF4_9ACTN</name>
<dbReference type="Pfam" id="PF14062">
    <property type="entry name" value="DUF4253"/>
    <property type="match status" value="1"/>
</dbReference>
<dbReference type="Proteomes" id="UP001183777">
    <property type="component" value="Unassembled WGS sequence"/>
</dbReference>